<feature type="compositionally biased region" description="Polar residues" evidence="1">
    <location>
        <begin position="90"/>
        <end position="102"/>
    </location>
</feature>
<evidence type="ECO:0000313" key="3">
    <source>
        <dbReference type="Proteomes" id="UP000313645"/>
    </source>
</evidence>
<proteinExistence type="predicted"/>
<sequence>MPHSSMTATEAERQYYLSRMGVQLWYARAPLPGAAPSPDFDFSEPETPEGASPAEAGASRPSRHRPDQATLPPGKSVKELLQSIGDGPNPSDSGPAKTSTTAEADVAAPQPEVPAPDSAPERSPESVPEADEASSVLANIRTDMGIWWGQRIALVSPMSTDVSEDLQAKLAANILRALGDTDVEQKRLVWPVFNNPRVLKSADRDLRMILRSLADQVGERQLLCLGVLSEDPEQHRALVEGLSGKIFDAPDPLAALAGDHEKKRSLWHRLQDRVTGAR</sequence>
<accession>A0ABY1ZQ43</accession>
<keyword evidence="3" id="KW-1185">Reference proteome</keyword>
<comment type="caution">
    <text evidence="2">The sequence shown here is derived from an EMBL/GenBank/DDBJ whole genome shotgun (WGS) entry which is preliminary data.</text>
</comment>
<feature type="region of interest" description="Disordered" evidence="1">
    <location>
        <begin position="30"/>
        <end position="133"/>
    </location>
</feature>
<reference evidence="2 3" key="1">
    <citation type="submission" date="2019-02" db="EMBL/GenBank/DDBJ databases">
        <title>Marinobacter halodurans sp. nov., a marine bacterium isolated from sea tidal flat.</title>
        <authorList>
            <person name="Yoo Y."/>
            <person name="Lee D.W."/>
            <person name="Kim B.S."/>
            <person name="Kim J.-J."/>
        </authorList>
    </citation>
    <scope>NUCLEOTIDE SEQUENCE [LARGE SCALE GENOMIC DNA]</scope>
    <source>
        <strain evidence="2 3">YJ-S3-2</strain>
    </source>
</reference>
<evidence type="ECO:0008006" key="4">
    <source>
        <dbReference type="Google" id="ProtNLM"/>
    </source>
</evidence>
<evidence type="ECO:0000313" key="2">
    <source>
        <dbReference type="EMBL" id="TBW56278.1"/>
    </source>
</evidence>
<organism evidence="2 3">
    <name type="scientific">Marinobacter halodurans</name>
    <dbReference type="NCBI Taxonomy" id="2528979"/>
    <lineage>
        <taxon>Bacteria</taxon>
        <taxon>Pseudomonadati</taxon>
        <taxon>Pseudomonadota</taxon>
        <taxon>Gammaproteobacteria</taxon>
        <taxon>Pseudomonadales</taxon>
        <taxon>Marinobacteraceae</taxon>
        <taxon>Marinobacter</taxon>
    </lineage>
</organism>
<dbReference type="Proteomes" id="UP000313645">
    <property type="component" value="Unassembled WGS sequence"/>
</dbReference>
<protein>
    <recommendedName>
        <fullName evidence="4">2-isopropylmalate synthase</fullName>
    </recommendedName>
</protein>
<dbReference type="EMBL" id="SJDL01000012">
    <property type="protein sequence ID" value="TBW56278.1"/>
    <property type="molecule type" value="Genomic_DNA"/>
</dbReference>
<evidence type="ECO:0000256" key="1">
    <source>
        <dbReference type="SAM" id="MobiDB-lite"/>
    </source>
</evidence>
<name>A0ABY1ZQ43_9GAMM</name>
<dbReference type="RefSeq" id="WP_131481553.1">
    <property type="nucleotide sequence ID" value="NZ_SJDL01000012.1"/>
</dbReference>
<gene>
    <name evidence="2" type="ORF">EZI54_10060</name>
</gene>